<reference evidence="9 10" key="1">
    <citation type="submission" date="2015-09" db="EMBL/GenBank/DDBJ databases">
        <title>Sorangium comparison.</title>
        <authorList>
            <person name="Zaburannyi N."/>
            <person name="Bunk B."/>
            <person name="Overmann J."/>
            <person name="Mueller R."/>
        </authorList>
    </citation>
    <scope>NUCLEOTIDE SEQUENCE [LARGE SCALE GENOMIC DNA]</scope>
    <source>
        <strain evidence="9 10">So ce26</strain>
    </source>
</reference>
<dbReference type="Gene3D" id="2.60.40.2030">
    <property type="match status" value="1"/>
</dbReference>
<feature type="domain" description="Alpha-L-arabinofuranosidase B arabinose-binding" evidence="8">
    <location>
        <begin position="391"/>
        <end position="457"/>
    </location>
</feature>
<evidence type="ECO:0000256" key="3">
    <source>
        <dbReference type="ARBA" id="ARBA00022801"/>
    </source>
</evidence>
<dbReference type="Pfam" id="PF05270">
    <property type="entry name" value="AbfB"/>
    <property type="match status" value="2"/>
</dbReference>
<proteinExistence type="inferred from homology"/>
<evidence type="ECO:0000256" key="5">
    <source>
        <dbReference type="PIRSR" id="PIRSR606710-1"/>
    </source>
</evidence>
<dbReference type="InterPro" id="IPR006710">
    <property type="entry name" value="Glyco_hydro_43"/>
</dbReference>
<evidence type="ECO:0000256" key="6">
    <source>
        <dbReference type="PIRSR" id="PIRSR606710-2"/>
    </source>
</evidence>
<dbReference type="SUPFAM" id="SSF141072">
    <property type="entry name" value="CalX-like"/>
    <property type="match status" value="1"/>
</dbReference>
<feature type="active site" description="Proton acceptor" evidence="5">
    <location>
        <position position="470"/>
    </location>
</feature>
<keyword evidence="2 7" id="KW-0732">Signal</keyword>
<protein>
    <recommendedName>
        <fullName evidence="8">Alpha-L-arabinofuranosidase B arabinose-binding domain-containing protein</fullName>
    </recommendedName>
</protein>
<name>A0A2L0EQK4_SORCE</name>
<feature type="site" description="Important for catalytic activity, responsible for pKa modulation of the active site Glu and correct orientation of both the proton donor and substrate" evidence="6">
    <location>
        <position position="585"/>
    </location>
</feature>
<dbReference type="GO" id="GO:0046373">
    <property type="term" value="P:L-arabinose metabolic process"/>
    <property type="evidence" value="ECO:0007669"/>
    <property type="project" value="InterPro"/>
</dbReference>
<sequence>MRIPRYPHPECTSLSAPRVVLTAAACAFAALLVVVGCSDGPSTDAPDASTGSPSNSLRIMTAGTALSTSESGGRVTVSVALGAAPSGPITVPVSSSDATEGSVSPTTVSFTAKDWSVPREITVTGVDDAESDGDQVFRVRFGPSVSRDPAWDGLVAESADITNTDDDGPGTAAIVVSDPSGTLAERGAPVTFTVLLASQPSAPVTIALSVSDTTEATLSHADLTFTEASWSTAQTVTLSSVDDWQADGAQPVRVVFDSPASEDPEYAALAAPADLELSNLDDDVGGGYQIRTTHMEGAPLYVAHSYYHTMITNLDDRANNQLPADFQWRVVPGLANPDDPTLVSFESVGFGGRYLHVDSVNSTRYPPQNETSNRASGLWQTPPEERSHLLWIDVFTDTTTFRRDATFRIVPALNGDPTMVSLQWYADATRYLRHLNYQIYAHVLDGTAVKNSEASFALEPLGYLISQRADPHINRHTDGYYYFTASVPTYDRIEIRRATTIRGLASATPKVVWTKHATGPMAAHIWAPELHFINGKWYIYFAAGSSTDIWAIRMYALESSSANPMDGTWIERGQIVTDSDTFALDATTFEHDGERYLVWAQEDPSVGGDSSSLFIAAMVNPWTLASPSVRIARPEHAWETAGFAVNEGAAVIERNGRVFISYSASATDDRYCLGLLTASATDDLLSARSWTKNEDPVFVSANGLYGPGHNSFTTSADGSTDVLVYHARNYEKITGDPLYDPNRHTRVQRLEWNADGTPNFGVPLLNGANTIGD</sequence>
<evidence type="ECO:0000313" key="10">
    <source>
        <dbReference type="Proteomes" id="UP000238348"/>
    </source>
</evidence>
<evidence type="ECO:0000256" key="1">
    <source>
        <dbReference type="ARBA" id="ARBA00009865"/>
    </source>
</evidence>
<feature type="signal peptide" evidence="7">
    <location>
        <begin position="1"/>
        <end position="29"/>
    </location>
</feature>
<evidence type="ECO:0000256" key="2">
    <source>
        <dbReference type="ARBA" id="ARBA00022729"/>
    </source>
</evidence>
<dbReference type="PANTHER" id="PTHR43817:SF1">
    <property type="entry name" value="HYDROLASE, FAMILY 43, PUTATIVE (AFU_ORTHOLOGUE AFUA_3G01660)-RELATED"/>
    <property type="match status" value="1"/>
</dbReference>
<dbReference type="InterPro" id="IPR023296">
    <property type="entry name" value="Glyco_hydro_beta-prop_sf"/>
</dbReference>
<evidence type="ECO:0000256" key="7">
    <source>
        <dbReference type="SAM" id="SignalP"/>
    </source>
</evidence>
<feature type="active site" description="Proton donor" evidence="5">
    <location>
        <position position="647"/>
    </location>
</feature>
<dbReference type="Proteomes" id="UP000238348">
    <property type="component" value="Chromosome"/>
</dbReference>
<dbReference type="PANTHER" id="PTHR43817">
    <property type="entry name" value="GLYCOSYL HYDROLASE"/>
    <property type="match status" value="1"/>
</dbReference>
<dbReference type="Gene3D" id="2.80.10.50">
    <property type="match status" value="1"/>
</dbReference>
<dbReference type="InterPro" id="IPR038081">
    <property type="entry name" value="CalX-like_sf"/>
</dbReference>
<evidence type="ECO:0000259" key="8">
    <source>
        <dbReference type="Pfam" id="PF05270"/>
    </source>
</evidence>
<gene>
    <name evidence="9" type="ORF">SOCE26_030000</name>
</gene>
<feature type="domain" description="Alpha-L-arabinofuranosidase B arabinose-binding" evidence="8">
    <location>
        <begin position="300"/>
        <end position="358"/>
    </location>
</feature>
<dbReference type="InterPro" id="IPR007934">
    <property type="entry name" value="AbfB_ABD"/>
</dbReference>
<dbReference type="AlphaFoldDB" id="A0A2L0EQK4"/>
<organism evidence="9 10">
    <name type="scientific">Sorangium cellulosum</name>
    <name type="common">Polyangium cellulosum</name>
    <dbReference type="NCBI Taxonomy" id="56"/>
    <lineage>
        <taxon>Bacteria</taxon>
        <taxon>Pseudomonadati</taxon>
        <taxon>Myxococcota</taxon>
        <taxon>Polyangia</taxon>
        <taxon>Polyangiales</taxon>
        <taxon>Polyangiaceae</taxon>
        <taxon>Sorangium</taxon>
    </lineage>
</organism>
<dbReference type="Gene3D" id="2.115.10.20">
    <property type="entry name" value="Glycosyl hydrolase domain, family 43"/>
    <property type="match status" value="1"/>
</dbReference>
<dbReference type="GO" id="GO:0046556">
    <property type="term" value="F:alpha-L-arabinofuranosidase activity"/>
    <property type="evidence" value="ECO:0007669"/>
    <property type="project" value="InterPro"/>
</dbReference>
<dbReference type="InterPro" id="IPR036195">
    <property type="entry name" value="AbfB_ABD_sf"/>
</dbReference>
<dbReference type="SUPFAM" id="SSF110221">
    <property type="entry name" value="AbfB domain"/>
    <property type="match status" value="1"/>
</dbReference>
<comment type="similarity">
    <text evidence="1">Belongs to the glycosyl hydrolase 43 family.</text>
</comment>
<dbReference type="Pfam" id="PF04616">
    <property type="entry name" value="Glyco_hydro_43"/>
    <property type="match status" value="1"/>
</dbReference>
<dbReference type="EMBL" id="CP012673">
    <property type="protein sequence ID" value="AUX41579.1"/>
    <property type="molecule type" value="Genomic_DNA"/>
</dbReference>
<evidence type="ECO:0000313" key="9">
    <source>
        <dbReference type="EMBL" id="AUX41579.1"/>
    </source>
</evidence>
<dbReference type="CDD" id="cd18817">
    <property type="entry name" value="GH43f_LbAraf43-like"/>
    <property type="match status" value="1"/>
</dbReference>
<keyword evidence="3" id="KW-0378">Hydrolase</keyword>
<keyword evidence="4" id="KW-0326">Glycosidase</keyword>
<accession>A0A2L0EQK4</accession>
<feature type="chain" id="PRO_5014966547" description="Alpha-L-arabinofuranosidase B arabinose-binding domain-containing protein" evidence="7">
    <location>
        <begin position="30"/>
        <end position="773"/>
    </location>
</feature>
<evidence type="ECO:0000256" key="4">
    <source>
        <dbReference type="ARBA" id="ARBA00023295"/>
    </source>
</evidence>
<dbReference type="SUPFAM" id="SSF75005">
    <property type="entry name" value="Arabinanase/levansucrase/invertase"/>
    <property type="match status" value="1"/>
</dbReference>